<keyword evidence="3" id="KW-1185">Reference proteome</keyword>
<feature type="region of interest" description="Disordered" evidence="1">
    <location>
        <begin position="57"/>
        <end position="116"/>
    </location>
</feature>
<feature type="region of interest" description="Disordered" evidence="1">
    <location>
        <begin position="1"/>
        <end position="32"/>
    </location>
</feature>
<organism evidence="2 3">
    <name type="scientific">Rubus argutus</name>
    <name type="common">Southern blackberry</name>
    <dbReference type="NCBI Taxonomy" id="59490"/>
    <lineage>
        <taxon>Eukaryota</taxon>
        <taxon>Viridiplantae</taxon>
        <taxon>Streptophyta</taxon>
        <taxon>Embryophyta</taxon>
        <taxon>Tracheophyta</taxon>
        <taxon>Spermatophyta</taxon>
        <taxon>Magnoliopsida</taxon>
        <taxon>eudicotyledons</taxon>
        <taxon>Gunneridae</taxon>
        <taxon>Pentapetalae</taxon>
        <taxon>rosids</taxon>
        <taxon>fabids</taxon>
        <taxon>Rosales</taxon>
        <taxon>Rosaceae</taxon>
        <taxon>Rosoideae</taxon>
        <taxon>Rosoideae incertae sedis</taxon>
        <taxon>Rubus</taxon>
    </lineage>
</organism>
<evidence type="ECO:0000256" key="1">
    <source>
        <dbReference type="SAM" id="MobiDB-lite"/>
    </source>
</evidence>
<name>A0AAW1VVH2_RUBAR</name>
<reference evidence="2 3" key="1">
    <citation type="journal article" date="2023" name="G3 (Bethesda)">
        <title>A chromosome-length genome assembly and annotation of blackberry (Rubus argutus, cv. 'Hillquist').</title>
        <authorList>
            <person name="Bruna T."/>
            <person name="Aryal R."/>
            <person name="Dudchenko O."/>
            <person name="Sargent D.J."/>
            <person name="Mead D."/>
            <person name="Buti M."/>
            <person name="Cavallini A."/>
            <person name="Hytonen T."/>
            <person name="Andres J."/>
            <person name="Pham M."/>
            <person name="Weisz D."/>
            <person name="Mascagni F."/>
            <person name="Usai G."/>
            <person name="Natali L."/>
            <person name="Bassil N."/>
            <person name="Fernandez G.E."/>
            <person name="Lomsadze A."/>
            <person name="Armour M."/>
            <person name="Olukolu B."/>
            <person name="Poorten T."/>
            <person name="Britton C."/>
            <person name="Davik J."/>
            <person name="Ashrafi H."/>
            <person name="Aiden E.L."/>
            <person name="Borodovsky M."/>
            <person name="Worthington M."/>
        </authorList>
    </citation>
    <scope>NUCLEOTIDE SEQUENCE [LARGE SCALE GENOMIC DNA]</scope>
    <source>
        <strain evidence="2">PI 553951</strain>
    </source>
</reference>
<accession>A0AAW1VVH2</accession>
<gene>
    <name evidence="2" type="ORF">M0R45_035722</name>
</gene>
<feature type="compositionally biased region" description="Pro residues" evidence="1">
    <location>
        <begin position="10"/>
        <end position="24"/>
    </location>
</feature>
<protein>
    <submittedName>
        <fullName evidence="2">Uncharacterized protein</fullName>
    </submittedName>
</protein>
<evidence type="ECO:0000313" key="3">
    <source>
        <dbReference type="Proteomes" id="UP001457282"/>
    </source>
</evidence>
<dbReference type="EMBL" id="JBEDUW010000007">
    <property type="protein sequence ID" value="KAK9911835.1"/>
    <property type="molecule type" value="Genomic_DNA"/>
</dbReference>
<dbReference type="Proteomes" id="UP001457282">
    <property type="component" value="Unassembled WGS sequence"/>
</dbReference>
<proteinExistence type="predicted"/>
<sequence>MPKTPQMLTTPPPSQAPALPPQFPQPARNQQPIYSDHRCAYSISAIAPCHKAVLICPPPPQRPREDVRSDPVSLSTKLSPRLSAPPPLQTCRLPRDLQPCRSESKPCPVHKMTSPS</sequence>
<dbReference type="AlphaFoldDB" id="A0AAW1VVH2"/>
<evidence type="ECO:0000313" key="2">
    <source>
        <dbReference type="EMBL" id="KAK9911835.1"/>
    </source>
</evidence>
<comment type="caution">
    <text evidence="2">The sequence shown here is derived from an EMBL/GenBank/DDBJ whole genome shotgun (WGS) entry which is preliminary data.</text>
</comment>